<keyword evidence="7" id="KW-0479">Metal-binding</keyword>
<dbReference type="PRINTS" id="PR00099">
    <property type="entry name" value="CPSGATASE"/>
</dbReference>
<dbReference type="SUPFAM" id="SSF55486">
    <property type="entry name" value="Metalloproteases ('zincins'), catalytic domain"/>
    <property type="match status" value="1"/>
</dbReference>
<dbReference type="SUPFAM" id="SSF52317">
    <property type="entry name" value="Class I glutamine amidotransferase-like"/>
    <property type="match status" value="1"/>
</dbReference>
<evidence type="ECO:0000256" key="14">
    <source>
        <dbReference type="ARBA" id="ARBA00044031"/>
    </source>
</evidence>
<proteinExistence type="inferred from homology"/>
<dbReference type="Proteomes" id="UP001152797">
    <property type="component" value="Unassembled WGS sequence"/>
</dbReference>
<dbReference type="EMBL" id="CAMXCT020000001">
    <property type="protein sequence ID" value="CAL1125419.1"/>
    <property type="molecule type" value="Genomic_DNA"/>
</dbReference>
<evidence type="ECO:0000256" key="18">
    <source>
        <dbReference type="ARBA" id="ARBA00049285"/>
    </source>
</evidence>
<comment type="similarity">
    <text evidence="3">Belongs to the CarA family.</text>
</comment>
<dbReference type="PROSITE" id="PS51273">
    <property type="entry name" value="GATASE_TYPE_1"/>
    <property type="match status" value="1"/>
</dbReference>
<keyword evidence="5" id="KW-0436">Ligase</keyword>
<keyword evidence="9" id="KW-0378">Hydrolase</keyword>
<dbReference type="Pfam" id="PF07705">
    <property type="entry name" value="CARDB"/>
    <property type="match status" value="1"/>
</dbReference>
<dbReference type="HAMAP" id="MF_01209">
    <property type="entry name" value="CPSase_S_chain"/>
    <property type="match status" value="1"/>
</dbReference>
<protein>
    <recommendedName>
        <fullName evidence="15">Carbamoyl phosphate synthase arginine-specific small chain</fullName>
        <ecNumber evidence="4">6.3.5.5</ecNumber>
    </recommendedName>
    <alternativeName>
        <fullName evidence="16">Arginine-specific carbamoyl phosphate synthetase, glutamine chain</fullName>
    </alternativeName>
</protein>
<dbReference type="CDD" id="cd01744">
    <property type="entry name" value="GATase1_CPSase"/>
    <property type="match status" value="1"/>
</dbReference>
<evidence type="ECO:0000256" key="15">
    <source>
        <dbReference type="ARBA" id="ARBA00044168"/>
    </source>
</evidence>
<dbReference type="InterPro" id="IPR036480">
    <property type="entry name" value="CarbP_synth_ssu_N_sf"/>
</dbReference>
<dbReference type="EMBL" id="CAMXCT030000001">
    <property type="protein sequence ID" value="CAL4759356.1"/>
    <property type="molecule type" value="Genomic_DNA"/>
</dbReference>
<keyword evidence="10" id="KW-0862">Zinc</keyword>
<evidence type="ECO:0000256" key="12">
    <source>
        <dbReference type="ARBA" id="ARBA00022962"/>
    </source>
</evidence>
<accession>A0A9P1BEZ1</accession>
<evidence type="ECO:0000256" key="6">
    <source>
        <dbReference type="ARBA" id="ARBA00022670"/>
    </source>
</evidence>
<dbReference type="OrthoDB" id="434at2759"/>
<dbReference type="EC" id="6.3.5.5" evidence="4"/>
<gene>
    <name evidence="20" type="ORF">C1SCF055_LOCUS634</name>
</gene>
<dbReference type="InterPro" id="IPR035686">
    <property type="entry name" value="CPSase_GATase1"/>
</dbReference>
<comment type="caution">
    <text evidence="20">The sequence shown here is derived from an EMBL/GenBank/DDBJ whole genome shotgun (WGS) entry which is preliminary data.</text>
</comment>
<dbReference type="PANTHER" id="PTHR43418">
    <property type="entry name" value="MULTIFUNCTIONAL TRYPTOPHAN BIOSYNTHESIS PROTEIN-RELATED"/>
    <property type="match status" value="1"/>
</dbReference>
<keyword evidence="13" id="KW-0665">Pyrimidine biosynthesis</keyword>
<organism evidence="20">
    <name type="scientific">Cladocopium goreaui</name>
    <dbReference type="NCBI Taxonomy" id="2562237"/>
    <lineage>
        <taxon>Eukaryota</taxon>
        <taxon>Sar</taxon>
        <taxon>Alveolata</taxon>
        <taxon>Dinophyceae</taxon>
        <taxon>Suessiales</taxon>
        <taxon>Symbiodiniaceae</taxon>
        <taxon>Cladocopium</taxon>
    </lineage>
</organism>
<dbReference type="GO" id="GO:0006508">
    <property type="term" value="P:proteolysis"/>
    <property type="evidence" value="ECO:0007669"/>
    <property type="project" value="UniProtKB-KW"/>
</dbReference>
<dbReference type="GO" id="GO:0004088">
    <property type="term" value="F:carbamoyl-phosphate synthase (glutamine-hydrolyzing) activity"/>
    <property type="evidence" value="ECO:0007669"/>
    <property type="project" value="UniProtKB-EC"/>
</dbReference>
<dbReference type="InterPro" id="IPR011635">
    <property type="entry name" value="CARDB"/>
</dbReference>
<evidence type="ECO:0000256" key="9">
    <source>
        <dbReference type="ARBA" id="ARBA00022801"/>
    </source>
</evidence>
<dbReference type="Gene3D" id="3.40.390.10">
    <property type="entry name" value="Collagenase (Catalytic Domain)"/>
    <property type="match status" value="1"/>
</dbReference>
<evidence type="ECO:0000256" key="17">
    <source>
        <dbReference type="ARBA" id="ARBA00048816"/>
    </source>
</evidence>
<dbReference type="FunFam" id="3.50.30.20:FF:000001">
    <property type="entry name" value="Carbamoyl-phosphate synthase small chain"/>
    <property type="match status" value="1"/>
</dbReference>
<keyword evidence="12" id="KW-0315">Glutamine amidotransferase</keyword>
<evidence type="ECO:0000256" key="4">
    <source>
        <dbReference type="ARBA" id="ARBA00012738"/>
    </source>
</evidence>
<dbReference type="InterPro" id="IPR028994">
    <property type="entry name" value="Integrin_alpha_N"/>
</dbReference>
<evidence type="ECO:0000256" key="11">
    <source>
        <dbReference type="ARBA" id="ARBA00022840"/>
    </source>
</evidence>
<keyword evidence="6" id="KW-0645">Protease</keyword>
<dbReference type="InterPro" id="IPR029062">
    <property type="entry name" value="Class_I_gatase-like"/>
</dbReference>
<dbReference type="InterPro" id="IPR006274">
    <property type="entry name" value="CarbamoylP_synth_ssu"/>
</dbReference>
<evidence type="ECO:0000259" key="19">
    <source>
        <dbReference type="SMART" id="SM01097"/>
    </source>
</evidence>
<dbReference type="GO" id="GO:0006207">
    <property type="term" value="P:'de novo' pyrimidine nucleobase biosynthetic process"/>
    <property type="evidence" value="ECO:0007669"/>
    <property type="project" value="InterPro"/>
</dbReference>
<dbReference type="InterPro" id="IPR017926">
    <property type="entry name" value="GATASE"/>
</dbReference>
<name>A0A9P1BEZ1_9DINO</name>
<dbReference type="InterPro" id="IPR050472">
    <property type="entry name" value="Anth_synth/Amidotransfase"/>
</dbReference>
<comment type="pathway">
    <text evidence="2">Amino-acid biosynthesis; L-arginine biosynthesis; carbamoyl phosphate from bicarbonate: step 1/1.</text>
</comment>
<dbReference type="GO" id="GO:0031012">
    <property type="term" value="C:extracellular matrix"/>
    <property type="evidence" value="ECO:0007669"/>
    <property type="project" value="InterPro"/>
</dbReference>
<evidence type="ECO:0000256" key="2">
    <source>
        <dbReference type="ARBA" id="ARBA00005077"/>
    </source>
</evidence>
<comment type="subunit">
    <text evidence="14">Heterodimer composed of 2 chains; the small (or glutamine) chain promotes the hydrolysis of glutamine to ammonia, which is used by the large (or ammonia) chain to synthesize carbamoyl phosphate.</text>
</comment>
<dbReference type="InterPro" id="IPR001818">
    <property type="entry name" value="Pept_M10_metallopeptidase"/>
</dbReference>
<evidence type="ECO:0000256" key="10">
    <source>
        <dbReference type="ARBA" id="ARBA00022833"/>
    </source>
</evidence>
<dbReference type="Gene3D" id="2.60.40.10">
    <property type="entry name" value="Immunoglobulins"/>
    <property type="match status" value="2"/>
</dbReference>
<keyword evidence="11" id="KW-0067">ATP-binding</keyword>
<evidence type="ECO:0000256" key="1">
    <source>
        <dbReference type="ARBA" id="ARBA00004812"/>
    </source>
</evidence>
<dbReference type="GO" id="GO:0006221">
    <property type="term" value="P:pyrimidine nucleotide biosynthetic process"/>
    <property type="evidence" value="ECO:0007669"/>
    <property type="project" value="UniProtKB-KW"/>
</dbReference>
<evidence type="ECO:0000313" key="21">
    <source>
        <dbReference type="EMBL" id="CAL4759356.1"/>
    </source>
</evidence>
<dbReference type="Gene3D" id="2.130.10.10">
    <property type="entry name" value="YVTN repeat-like/Quinoprotein amine dehydrogenase"/>
    <property type="match status" value="3"/>
</dbReference>
<evidence type="ECO:0000313" key="22">
    <source>
        <dbReference type="Proteomes" id="UP001152797"/>
    </source>
</evidence>
<feature type="domain" description="Carbamoyl-phosphate synthase small subunit N-terminal" evidence="19">
    <location>
        <begin position="3"/>
        <end position="133"/>
    </location>
</feature>
<reference evidence="20" key="1">
    <citation type="submission" date="2022-10" db="EMBL/GenBank/DDBJ databases">
        <authorList>
            <person name="Chen Y."/>
            <person name="Dougan E. K."/>
            <person name="Chan C."/>
            <person name="Rhodes N."/>
            <person name="Thang M."/>
        </authorList>
    </citation>
    <scope>NUCLEOTIDE SEQUENCE</scope>
</reference>
<evidence type="ECO:0000256" key="16">
    <source>
        <dbReference type="ARBA" id="ARBA00044340"/>
    </source>
</evidence>
<dbReference type="Gene3D" id="3.50.30.20">
    <property type="entry name" value="Carbamoyl-phosphate synthase small subunit, N-terminal domain"/>
    <property type="match status" value="1"/>
</dbReference>
<comment type="catalytic activity">
    <reaction evidence="18">
        <text>L-glutamine + H2O = L-glutamate + NH4(+)</text>
        <dbReference type="Rhea" id="RHEA:15889"/>
        <dbReference type="ChEBI" id="CHEBI:15377"/>
        <dbReference type="ChEBI" id="CHEBI:28938"/>
        <dbReference type="ChEBI" id="CHEBI:29985"/>
        <dbReference type="ChEBI" id="CHEBI:58359"/>
    </reaction>
</comment>
<dbReference type="GO" id="GO:0008270">
    <property type="term" value="F:zinc ion binding"/>
    <property type="evidence" value="ECO:0007669"/>
    <property type="project" value="InterPro"/>
</dbReference>
<dbReference type="PRINTS" id="PR00096">
    <property type="entry name" value="GATASE"/>
</dbReference>
<evidence type="ECO:0000256" key="13">
    <source>
        <dbReference type="ARBA" id="ARBA00022975"/>
    </source>
</evidence>
<dbReference type="GO" id="GO:0006541">
    <property type="term" value="P:glutamine metabolic process"/>
    <property type="evidence" value="ECO:0007669"/>
    <property type="project" value="InterPro"/>
</dbReference>
<dbReference type="Gene3D" id="3.40.50.880">
    <property type="match status" value="1"/>
</dbReference>
<comment type="catalytic activity">
    <reaction evidence="17">
        <text>hydrogencarbonate + L-glutamine + 2 ATP + H2O = carbamoyl phosphate + L-glutamate + 2 ADP + phosphate + 2 H(+)</text>
        <dbReference type="Rhea" id="RHEA:18633"/>
        <dbReference type="ChEBI" id="CHEBI:15377"/>
        <dbReference type="ChEBI" id="CHEBI:15378"/>
        <dbReference type="ChEBI" id="CHEBI:17544"/>
        <dbReference type="ChEBI" id="CHEBI:29985"/>
        <dbReference type="ChEBI" id="CHEBI:30616"/>
        <dbReference type="ChEBI" id="CHEBI:43474"/>
        <dbReference type="ChEBI" id="CHEBI:58228"/>
        <dbReference type="ChEBI" id="CHEBI:58359"/>
        <dbReference type="ChEBI" id="CHEBI:456216"/>
        <dbReference type="EC" id="6.3.5.5"/>
    </reaction>
</comment>
<dbReference type="PANTHER" id="PTHR43418:SF7">
    <property type="entry name" value="CARBAMOYL-PHOSPHATE SYNTHASE SMALL CHAIN"/>
    <property type="match status" value="1"/>
</dbReference>
<dbReference type="Pfam" id="PF00117">
    <property type="entry name" value="GATase"/>
    <property type="match status" value="1"/>
</dbReference>
<keyword evidence="22" id="KW-1185">Reference proteome</keyword>
<evidence type="ECO:0000313" key="20">
    <source>
        <dbReference type="EMBL" id="CAI3972044.1"/>
    </source>
</evidence>
<dbReference type="NCBIfam" id="TIGR01368">
    <property type="entry name" value="CPSaseIIsmall"/>
    <property type="match status" value="1"/>
</dbReference>
<dbReference type="InterPro" id="IPR013783">
    <property type="entry name" value="Ig-like_fold"/>
</dbReference>
<dbReference type="SUPFAM" id="SSF52021">
    <property type="entry name" value="Carbamoyl phosphate synthetase, small subunit N-terminal domain"/>
    <property type="match status" value="1"/>
</dbReference>
<dbReference type="SUPFAM" id="SSF110296">
    <property type="entry name" value="Oligoxyloglucan reducing end-specific cellobiohydrolase"/>
    <property type="match status" value="1"/>
</dbReference>
<dbReference type="SMART" id="SM01097">
    <property type="entry name" value="CPSase_sm_chain"/>
    <property type="match status" value="1"/>
</dbReference>
<evidence type="ECO:0000256" key="5">
    <source>
        <dbReference type="ARBA" id="ARBA00022598"/>
    </source>
</evidence>
<comment type="pathway">
    <text evidence="1">Pyrimidine metabolism; UMP biosynthesis via de novo pathway; (S)-dihydroorotate from bicarbonate: step 1/3.</text>
</comment>
<reference evidence="21 22" key="2">
    <citation type="submission" date="2024-05" db="EMBL/GenBank/DDBJ databases">
        <authorList>
            <person name="Chen Y."/>
            <person name="Shah S."/>
            <person name="Dougan E. K."/>
            <person name="Thang M."/>
            <person name="Chan C."/>
        </authorList>
    </citation>
    <scope>NUCLEOTIDE SEQUENCE [LARGE SCALE GENOMIC DNA]</scope>
</reference>
<evidence type="ECO:0000256" key="8">
    <source>
        <dbReference type="ARBA" id="ARBA00022741"/>
    </source>
</evidence>
<dbReference type="InterPro" id="IPR024079">
    <property type="entry name" value="MetalloPept_cat_dom_sf"/>
</dbReference>
<evidence type="ECO:0000256" key="7">
    <source>
        <dbReference type="ARBA" id="ARBA00022723"/>
    </source>
</evidence>
<dbReference type="SUPFAM" id="SSF69318">
    <property type="entry name" value="Integrin alpha N-terminal domain"/>
    <property type="match status" value="1"/>
</dbReference>
<dbReference type="GO" id="GO:0004222">
    <property type="term" value="F:metalloendopeptidase activity"/>
    <property type="evidence" value="ECO:0007669"/>
    <property type="project" value="InterPro"/>
</dbReference>
<evidence type="ECO:0000256" key="3">
    <source>
        <dbReference type="ARBA" id="ARBA00007800"/>
    </source>
</evidence>
<dbReference type="NCBIfam" id="NF009475">
    <property type="entry name" value="PRK12838.1"/>
    <property type="match status" value="1"/>
</dbReference>
<dbReference type="Pfam" id="PF00988">
    <property type="entry name" value="CPSase_sm_chain"/>
    <property type="match status" value="1"/>
</dbReference>
<dbReference type="PRINTS" id="PR00097">
    <property type="entry name" value="ANTSNTHASEII"/>
</dbReference>
<dbReference type="Pfam" id="PF00413">
    <property type="entry name" value="Peptidase_M10"/>
    <property type="match status" value="1"/>
</dbReference>
<dbReference type="GO" id="GO:0005524">
    <property type="term" value="F:ATP binding"/>
    <property type="evidence" value="ECO:0007669"/>
    <property type="project" value="UniProtKB-KW"/>
</dbReference>
<dbReference type="FunFam" id="3.40.50.880:FF:000029">
    <property type="entry name" value="Carbamoyl-phosphate synthase small chain"/>
    <property type="match status" value="1"/>
</dbReference>
<dbReference type="InterPro" id="IPR015943">
    <property type="entry name" value="WD40/YVTN_repeat-like_dom_sf"/>
</dbReference>
<dbReference type="EMBL" id="CAMXCT010000001">
    <property type="protein sequence ID" value="CAI3972044.1"/>
    <property type="molecule type" value="Genomic_DNA"/>
</dbReference>
<keyword evidence="8" id="KW-0547">Nucleotide-binding</keyword>
<dbReference type="InterPro" id="IPR002474">
    <property type="entry name" value="CarbamoylP_synth_ssu_N"/>
</dbReference>
<sequence>MTKPAKLALEDGSVLSGFSFGADGEVDGEVCFNTSMTGYQEILTDPSYRGQIVTMTYPEIGNYGVNAEDIESSKPHLAGFVVRENSRRHSNFRSDGALSEYLQKWGVVGIAGVDTRALVRRIRSQGALKGVLSTTDLDDASLVAKAKASKGLVGRDLVKEVIPEEARQWDEQVSRWTHLDGDNAPEQAPGEDAPHVVALDYGMKWNIARHLYNIGCKVTVLPGTASADDVLAHTPDGVFLSNGPGDPEPIEYAVKTIRGLLGKKPIFGICLGHQLLSLASGAKTFKLKFGHRGGNQPVMNLASGRVEITSQNHGFAVDEEGLPDDLEVTHYNLNDNTIEGVRHKSAPAFSVQYHPEASAGPHDSHYLFQQFRELVVRTLLSASGSGVEEIEDVQALILPSIDANWVAQGPAPIQNAQVENITPNNQVSGAIHTIAAHPTNANILFVGATNGGIWRSKNATASSPKWEPLIDDMPSLSIGALEYDRTDGSNNTLVAGIGLFSSFGGAGGNRTGLLRTTDGGDTWDIIDGGGTLIGNNISGVAARGNIIVVSDNFSGVYRSTNTGTTFSTISGTNGLGAGRAFDLVGSPTNDSTLYTSVRGTGTDSGIYKSTDTGANWTKVSSPEIDELIKSPGEGDFVTQNIEIAAGNANNVFVAIINDGQLAGVFRSGDGGTTWTQMDVPLTNEDGGDVGTNPRVKPGELPGSQGQIHFSILADPINSNIVYVGGDRQPRGFNDEGDWPNAIGANNFTGRLFRGDASKPEDEQWVHLTHTSGLGPAGGGTASNSAPHADSREMVFDANGNIIEGDDGGIYRRTNPRSDLGDWFSINGNLQVTEFHSIAYDSNSNVIIGGSQDNGTSGQNFAGSTVWTQGSGGDGGDVAVDDTSTPGLSYRYSSSQNLGGFVRSTFDANNNFLGATPVGLQELSVNELTTIFVTPITLNDINPTRMIIGGGNSTWESFDRGDTISIVGAGIQVNSSSMPIAYGGRIGNTANPDVLYVGAGSSVFVRPTAADQLEPAISYEGGFVMDIVLDDNDWRTAYVIDGNDDVWVTNNAGDTWANITTDLFTVTDQLRSLEFVPGMFQDTLVVGTGTGLFATSTSSLGDWAEVGNLPNAPIWDLDYDVADDVLVVGTLGRGAWALSNATEILNPFDLPDLVGDFFNIDTDVALAGDLVDIEYRINNADVVPSGGYRVDFYLSSDNTITTGDRFLSSQNLPSLNGGATTATLMKSLQLPAATDSFWQGGGTFHIGMIIDRFDLTLESDESNNSNVGQLVDRDNLVVNIPDTQADLQGINFNVLQEPLVSGDSFDLKFSIRNEATFNAGAFNVSFYLSRNGHISASDVLLGQYAVNSLAGDTVHQDTITLELPSDESFYANANDEYFIGMIVDSGNAISESNEGNNQNRGELFDRDTVIITRAGSQVLPPLPDTLGVFNPTTHTFFLRNSNDSGVSDVAPFNLPDGANAIPVSGDWNGDGVDTVGVYNSDTGEFKLINENAGGVNVEIVFNFAVPGLLPIAGDWNNDGVDSVGVYDPSTSTFYLRASNAGGNVPVAVFNYGMPGWQPIVGDWDGNGSETIGLYNPATATFFLRNTNDAGMADVPVFNYGLPNWVPLAGDWNSDGVDTIGVYNAGTATTFLRNSNNSGVADVPAFNYGVPNWMPIVGKWVDTVQPLLAAEGVGASSAASLSTSDIQSVLNEAAGKWAAAGDEAVNRLLGTDIRIADLPGAMLGRAVGDRVYLDIDAAGHGWFVDPTPGSDDGYELLATGVLSADSGPAAEGIDLLTVLEHEFGHLLGLADHDDDPTDIMFESLAKGQRRTA</sequence>